<dbReference type="PaxDb" id="2903-EOD22925"/>
<reference evidence="2" key="1">
    <citation type="journal article" date="2013" name="Nature">
        <title>Pan genome of the phytoplankton Emiliania underpins its global distribution.</title>
        <authorList>
            <person name="Read B.A."/>
            <person name="Kegel J."/>
            <person name="Klute M.J."/>
            <person name="Kuo A."/>
            <person name="Lefebvre S.C."/>
            <person name="Maumus F."/>
            <person name="Mayer C."/>
            <person name="Miller J."/>
            <person name="Monier A."/>
            <person name="Salamov A."/>
            <person name="Young J."/>
            <person name="Aguilar M."/>
            <person name="Claverie J.M."/>
            <person name="Frickenhaus S."/>
            <person name="Gonzalez K."/>
            <person name="Herman E.K."/>
            <person name="Lin Y.C."/>
            <person name="Napier J."/>
            <person name="Ogata H."/>
            <person name="Sarno A.F."/>
            <person name="Shmutz J."/>
            <person name="Schroeder D."/>
            <person name="de Vargas C."/>
            <person name="Verret F."/>
            <person name="von Dassow P."/>
            <person name="Valentin K."/>
            <person name="Van de Peer Y."/>
            <person name="Wheeler G."/>
            <person name="Dacks J.B."/>
            <person name="Delwiche C.F."/>
            <person name="Dyhrman S.T."/>
            <person name="Glockner G."/>
            <person name="John U."/>
            <person name="Richards T."/>
            <person name="Worden A.Z."/>
            <person name="Zhang X."/>
            <person name="Grigoriev I.V."/>
            <person name="Allen A.E."/>
            <person name="Bidle K."/>
            <person name="Borodovsky M."/>
            <person name="Bowler C."/>
            <person name="Brownlee C."/>
            <person name="Cock J.M."/>
            <person name="Elias M."/>
            <person name="Gladyshev V.N."/>
            <person name="Groth M."/>
            <person name="Guda C."/>
            <person name="Hadaegh A."/>
            <person name="Iglesias-Rodriguez M.D."/>
            <person name="Jenkins J."/>
            <person name="Jones B.M."/>
            <person name="Lawson T."/>
            <person name="Leese F."/>
            <person name="Lindquist E."/>
            <person name="Lobanov A."/>
            <person name="Lomsadze A."/>
            <person name="Malik S.B."/>
            <person name="Marsh M.E."/>
            <person name="Mackinder L."/>
            <person name="Mock T."/>
            <person name="Mueller-Roeber B."/>
            <person name="Pagarete A."/>
            <person name="Parker M."/>
            <person name="Probert I."/>
            <person name="Quesneville H."/>
            <person name="Raines C."/>
            <person name="Rensing S.A."/>
            <person name="Riano-Pachon D.M."/>
            <person name="Richier S."/>
            <person name="Rokitta S."/>
            <person name="Shiraiwa Y."/>
            <person name="Soanes D.M."/>
            <person name="van der Giezen M."/>
            <person name="Wahlund T.M."/>
            <person name="Williams B."/>
            <person name="Wilson W."/>
            <person name="Wolfe G."/>
            <person name="Wurch L.L."/>
        </authorList>
    </citation>
    <scope>NUCLEOTIDE SEQUENCE</scope>
</reference>
<dbReference type="AlphaFoldDB" id="A0A0D3JHE0"/>
<accession>A0A0D3JHE0</accession>
<dbReference type="Gene3D" id="3.80.10.10">
    <property type="entry name" value="Ribonuclease Inhibitor"/>
    <property type="match status" value="1"/>
</dbReference>
<evidence type="ECO:0000313" key="2">
    <source>
        <dbReference type="Proteomes" id="UP000013827"/>
    </source>
</evidence>
<dbReference type="HOGENOM" id="CLU_034334_3_0_1"/>
<dbReference type="InterPro" id="IPR032675">
    <property type="entry name" value="LRR_dom_sf"/>
</dbReference>
<dbReference type="InterPro" id="IPR026906">
    <property type="entry name" value="LRR_5"/>
</dbReference>
<dbReference type="KEGG" id="ehx:EMIHUDRAFT_195368"/>
<name>A0A0D3JHE0_EMIH1</name>
<keyword evidence="2" id="KW-1185">Reference proteome</keyword>
<sequence length="160" mass="17748">MVQRAFENCSSLRSITLPDSLTSIRICAFWQCSSLTRAKFPAGLTSIGEWSFGYTPSLTRVTLPTTAVLVPESVSNEDAFDLETTTITYLPPTSMRAQDRLFFLYKGVVAYQRCRPGLLGWLERVQIKLGSYGPDGAARKRDREAFERPHTALDSVGSGC</sequence>
<dbReference type="GeneID" id="17268472"/>
<reference evidence="1" key="2">
    <citation type="submission" date="2024-10" db="UniProtKB">
        <authorList>
            <consortium name="EnsemblProtists"/>
        </authorList>
    </citation>
    <scope>IDENTIFICATION</scope>
</reference>
<dbReference type="Proteomes" id="UP000013827">
    <property type="component" value="Unassembled WGS sequence"/>
</dbReference>
<dbReference type="Pfam" id="PF13306">
    <property type="entry name" value="LRR_5"/>
    <property type="match status" value="1"/>
</dbReference>
<dbReference type="EnsemblProtists" id="EOD22925">
    <property type="protein sequence ID" value="EOD22925"/>
    <property type="gene ID" value="EMIHUDRAFT_195368"/>
</dbReference>
<dbReference type="RefSeq" id="XP_005775354.1">
    <property type="nucleotide sequence ID" value="XM_005775297.1"/>
</dbReference>
<evidence type="ECO:0008006" key="3">
    <source>
        <dbReference type="Google" id="ProtNLM"/>
    </source>
</evidence>
<dbReference type="SUPFAM" id="SSF52058">
    <property type="entry name" value="L domain-like"/>
    <property type="match status" value="1"/>
</dbReference>
<dbReference type="STRING" id="2903.R1E877"/>
<protein>
    <recommendedName>
        <fullName evidence="3">Leucine rich repeat protein</fullName>
    </recommendedName>
</protein>
<evidence type="ECO:0000313" key="1">
    <source>
        <dbReference type="EnsemblProtists" id="EOD22925"/>
    </source>
</evidence>
<organism evidence="1 2">
    <name type="scientific">Emiliania huxleyi (strain CCMP1516)</name>
    <dbReference type="NCBI Taxonomy" id="280463"/>
    <lineage>
        <taxon>Eukaryota</taxon>
        <taxon>Haptista</taxon>
        <taxon>Haptophyta</taxon>
        <taxon>Prymnesiophyceae</taxon>
        <taxon>Isochrysidales</taxon>
        <taxon>Noelaerhabdaceae</taxon>
        <taxon>Emiliania</taxon>
    </lineage>
</organism>
<proteinExistence type="predicted"/>